<feature type="binding site" evidence="2">
    <location>
        <position position="35"/>
    </location>
    <ligand>
        <name>Mg(2+)</name>
        <dbReference type="ChEBI" id="CHEBI:18420"/>
        <label>4</label>
    </ligand>
</feature>
<comment type="function">
    <text evidence="2">Catalyzes the ATP-dependent phosphorylation of thiamine-monophosphate (TMP) to form thiamine-pyrophosphate (TPP), the active form of vitamin B1.</text>
</comment>
<protein>
    <recommendedName>
        <fullName evidence="2">Thiamine-monophosphate kinase</fullName>
        <shortName evidence="2">TMP kinase</shortName>
        <shortName evidence="2">Thiamine-phosphate kinase</shortName>
        <ecNumber evidence="2">2.7.4.16</ecNumber>
    </recommendedName>
</protein>
<dbReference type="PANTHER" id="PTHR30270:SF0">
    <property type="entry name" value="THIAMINE-MONOPHOSPHATE KINASE"/>
    <property type="match status" value="1"/>
</dbReference>
<sequence length="329" mass="35208">MWPHYVMGTGEFSIIKRYFTRPNQRKDVICGVGDDAAVLKLPEGNQLLVSTDTLVSGVHFLPDIEPGDLAYKAVAVNLSDLAAMGAEPAWMTLAITLPEADEEWLEAFSASLFEICQYYGLALVGGDTTRGPLSLTITMHGQAPAGRILYRAGARVGDWLFVTGTLGDSAAGLMCLQDELQLPSPLRRPLVNKHLRPRPKMLAGRALRNLASSCLDLSDGLATDLSHILTASGVGAVVELDQIPISASLKSVVEPEQALQLALAGGEDYELLFTVPEAQKGALATAMSEAGTSYHCIGQITNGSGIQFRREGEPVELTLSGYNHFKDAV</sequence>
<dbReference type="InterPro" id="IPR016188">
    <property type="entry name" value="PurM-like_N"/>
</dbReference>
<proteinExistence type="inferred from homology"/>
<keyword evidence="2" id="KW-0460">Magnesium</keyword>
<keyword evidence="2" id="KW-0808">Transferase</keyword>
<dbReference type="RefSeq" id="WP_234977387.1">
    <property type="nucleotide sequence ID" value="NZ_FQXG01000004.1"/>
</dbReference>
<dbReference type="Pfam" id="PF00586">
    <property type="entry name" value="AIRS"/>
    <property type="match status" value="1"/>
</dbReference>
<dbReference type="GO" id="GO:0009030">
    <property type="term" value="F:thiamine-phosphate kinase activity"/>
    <property type="evidence" value="ECO:0007669"/>
    <property type="project" value="UniProtKB-UniRule"/>
</dbReference>
<dbReference type="EMBL" id="FQXG01000004">
    <property type="protein sequence ID" value="SHH80281.1"/>
    <property type="molecule type" value="Genomic_DNA"/>
</dbReference>
<feature type="binding site" evidence="2">
    <location>
        <position position="80"/>
    </location>
    <ligand>
        <name>Mg(2+)</name>
        <dbReference type="ChEBI" id="CHEBI:18420"/>
        <label>2</label>
    </ligand>
</feature>
<dbReference type="EC" id="2.7.4.16" evidence="2"/>
<dbReference type="NCBIfam" id="TIGR01379">
    <property type="entry name" value="thiL"/>
    <property type="match status" value="1"/>
</dbReference>
<keyword evidence="2 5" id="KW-0418">Kinase</keyword>
<feature type="domain" description="PurM-like N-terminal" evidence="3">
    <location>
        <begin position="33"/>
        <end position="142"/>
    </location>
</feature>
<dbReference type="Gene3D" id="3.90.650.10">
    <property type="entry name" value="PurM-like C-terminal domain"/>
    <property type="match status" value="1"/>
</dbReference>
<dbReference type="InterPro" id="IPR036676">
    <property type="entry name" value="PurM-like_C_sf"/>
</dbReference>
<dbReference type="GO" id="GO:0005524">
    <property type="term" value="F:ATP binding"/>
    <property type="evidence" value="ECO:0007669"/>
    <property type="project" value="UniProtKB-UniRule"/>
</dbReference>
<dbReference type="PIRSF" id="PIRSF005303">
    <property type="entry name" value="Thiam_monoph_kin"/>
    <property type="match status" value="1"/>
</dbReference>
<evidence type="ECO:0000313" key="6">
    <source>
        <dbReference type="Proteomes" id="UP000184268"/>
    </source>
</evidence>
<organism evidence="5 6">
    <name type="scientific">Ferrimonas marina</name>
    <dbReference type="NCBI Taxonomy" id="299255"/>
    <lineage>
        <taxon>Bacteria</taxon>
        <taxon>Pseudomonadati</taxon>
        <taxon>Pseudomonadota</taxon>
        <taxon>Gammaproteobacteria</taxon>
        <taxon>Alteromonadales</taxon>
        <taxon>Ferrimonadaceae</taxon>
        <taxon>Ferrimonas</taxon>
    </lineage>
</organism>
<feature type="binding site" evidence="2">
    <location>
        <position position="218"/>
    </location>
    <ligand>
        <name>ATP</name>
        <dbReference type="ChEBI" id="CHEBI:30616"/>
    </ligand>
</feature>
<comment type="miscellaneous">
    <text evidence="2">Reaction mechanism of ThiL seems to utilize a direct, inline transfer of the gamma-phosphate of ATP to TMP rather than a phosphorylated enzyme intermediate.</text>
</comment>
<feature type="binding site" evidence="2">
    <location>
        <position position="267"/>
    </location>
    <ligand>
        <name>substrate</name>
    </ligand>
</feature>
<dbReference type="InterPro" id="IPR006283">
    <property type="entry name" value="ThiL-like"/>
</dbReference>
<dbReference type="GO" id="GO:0009228">
    <property type="term" value="P:thiamine biosynthetic process"/>
    <property type="evidence" value="ECO:0007669"/>
    <property type="project" value="UniProtKB-KW"/>
</dbReference>
<dbReference type="STRING" id="299255.SAMN02745129_3065"/>
<evidence type="ECO:0000256" key="1">
    <source>
        <dbReference type="ARBA" id="ARBA00022977"/>
    </source>
</evidence>
<feature type="domain" description="PurM-like C-terminal" evidence="4">
    <location>
        <begin position="155"/>
        <end position="307"/>
    </location>
</feature>
<keyword evidence="2" id="KW-0067">ATP-binding</keyword>
<feature type="binding site" evidence="2">
    <location>
        <position position="52"/>
    </location>
    <ligand>
        <name>Mg(2+)</name>
        <dbReference type="ChEBI" id="CHEBI:18420"/>
        <label>1</label>
    </ligand>
</feature>
<dbReference type="SUPFAM" id="SSF56042">
    <property type="entry name" value="PurM C-terminal domain-like"/>
    <property type="match status" value="1"/>
</dbReference>
<feature type="binding site" evidence="2">
    <location>
        <position position="219"/>
    </location>
    <ligand>
        <name>Mg(2+)</name>
        <dbReference type="ChEBI" id="CHEBI:18420"/>
        <label>5</label>
    </ligand>
</feature>
<dbReference type="InterPro" id="IPR036921">
    <property type="entry name" value="PurM-like_N_sf"/>
</dbReference>
<dbReference type="Gene3D" id="3.30.1330.10">
    <property type="entry name" value="PurM-like, N-terminal domain"/>
    <property type="match status" value="1"/>
</dbReference>
<evidence type="ECO:0000259" key="4">
    <source>
        <dbReference type="Pfam" id="PF02769"/>
    </source>
</evidence>
<name>A0A1M5VYJ9_9GAMM</name>
<feature type="binding site" evidence="2">
    <location>
        <position position="52"/>
    </location>
    <ligand>
        <name>Mg(2+)</name>
        <dbReference type="ChEBI" id="CHEBI:18420"/>
        <label>2</label>
    </ligand>
</feature>
<dbReference type="Proteomes" id="UP000184268">
    <property type="component" value="Unassembled WGS sequence"/>
</dbReference>
<dbReference type="PANTHER" id="PTHR30270">
    <property type="entry name" value="THIAMINE-MONOPHOSPHATE KINASE"/>
    <property type="match status" value="1"/>
</dbReference>
<keyword evidence="2" id="KW-0547">Nucleotide-binding</keyword>
<comment type="caution">
    <text evidence="2">Lacks conserved residue(s) required for the propagation of feature annotation.</text>
</comment>
<feature type="binding site" evidence="2">
    <location>
        <position position="51"/>
    </location>
    <ligand>
        <name>Mg(2+)</name>
        <dbReference type="ChEBI" id="CHEBI:18420"/>
        <label>1</label>
    </ligand>
</feature>
<feature type="binding site" evidence="2">
    <location>
        <position position="35"/>
    </location>
    <ligand>
        <name>Mg(2+)</name>
        <dbReference type="ChEBI" id="CHEBI:18420"/>
        <label>3</label>
    </ligand>
</feature>
<dbReference type="SUPFAM" id="SSF55326">
    <property type="entry name" value="PurM N-terminal domain-like"/>
    <property type="match status" value="1"/>
</dbReference>
<dbReference type="NCBIfam" id="NF004350">
    <property type="entry name" value="PRK05731.1-1"/>
    <property type="match status" value="1"/>
</dbReference>
<comment type="similarity">
    <text evidence="2">Belongs to the thiamine-monophosphate kinase family.</text>
</comment>
<gene>
    <name evidence="2" type="primary">thiL</name>
    <name evidence="5" type="ORF">SAMN02745129_3065</name>
</gene>
<keyword evidence="1 2" id="KW-0784">Thiamine biosynthesis</keyword>
<feature type="binding site" evidence="2">
    <location>
        <position position="216"/>
    </location>
    <ligand>
        <name>Mg(2+)</name>
        <dbReference type="ChEBI" id="CHEBI:18420"/>
        <label>3</label>
    </ligand>
</feature>
<evidence type="ECO:0000256" key="2">
    <source>
        <dbReference type="HAMAP-Rule" id="MF_02128"/>
    </source>
</evidence>
<dbReference type="GO" id="GO:0009229">
    <property type="term" value="P:thiamine diphosphate biosynthetic process"/>
    <property type="evidence" value="ECO:0007669"/>
    <property type="project" value="UniProtKB-UniRule"/>
</dbReference>
<accession>A0A1M5VYJ9</accession>
<feature type="binding site" evidence="2">
    <location>
        <position position="50"/>
    </location>
    <ligand>
        <name>Mg(2+)</name>
        <dbReference type="ChEBI" id="CHEBI:18420"/>
        <label>4</label>
    </ligand>
</feature>
<feature type="binding site" evidence="2">
    <location>
        <position position="151"/>
    </location>
    <ligand>
        <name>ATP</name>
        <dbReference type="ChEBI" id="CHEBI:30616"/>
    </ligand>
</feature>
<feature type="binding site" evidence="2">
    <location>
        <position position="322"/>
    </location>
    <ligand>
        <name>substrate</name>
    </ligand>
</feature>
<dbReference type="HAMAP" id="MF_02128">
    <property type="entry name" value="TMP_kinase"/>
    <property type="match status" value="1"/>
</dbReference>
<keyword evidence="2" id="KW-0479">Metal-binding</keyword>
<dbReference type="InterPro" id="IPR010918">
    <property type="entry name" value="PurM-like_C_dom"/>
</dbReference>
<dbReference type="UniPathway" id="UPA00060">
    <property type="reaction ID" value="UER00142"/>
</dbReference>
<feature type="binding site" evidence="2">
    <location>
        <begin position="126"/>
        <end position="127"/>
    </location>
    <ligand>
        <name>ATP</name>
        <dbReference type="ChEBI" id="CHEBI:30616"/>
    </ligand>
</feature>
<evidence type="ECO:0000259" key="3">
    <source>
        <dbReference type="Pfam" id="PF00586"/>
    </source>
</evidence>
<keyword evidence="6" id="KW-1185">Reference proteome</keyword>
<dbReference type="AlphaFoldDB" id="A0A1M5VYJ9"/>
<comment type="catalytic activity">
    <reaction evidence="2">
        <text>thiamine phosphate + ATP = thiamine diphosphate + ADP</text>
        <dbReference type="Rhea" id="RHEA:15913"/>
        <dbReference type="ChEBI" id="CHEBI:30616"/>
        <dbReference type="ChEBI" id="CHEBI:37575"/>
        <dbReference type="ChEBI" id="CHEBI:58937"/>
        <dbReference type="ChEBI" id="CHEBI:456216"/>
        <dbReference type="EC" id="2.7.4.16"/>
    </reaction>
</comment>
<dbReference type="CDD" id="cd02194">
    <property type="entry name" value="ThiL"/>
    <property type="match status" value="1"/>
</dbReference>
<comment type="pathway">
    <text evidence="2">Cofactor biosynthesis; thiamine diphosphate biosynthesis; thiamine diphosphate from thiamine phosphate: step 1/1.</text>
</comment>
<feature type="binding site" evidence="2">
    <location>
        <position position="80"/>
    </location>
    <ligand>
        <name>Mg(2+)</name>
        <dbReference type="ChEBI" id="CHEBI:18420"/>
        <label>3</label>
    </ligand>
</feature>
<feature type="binding site" evidence="2">
    <location>
        <position position="127"/>
    </location>
    <ligand>
        <name>Mg(2+)</name>
        <dbReference type="ChEBI" id="CHEBI:18420"/>
        <label>1</label>
    </ligand>
</feature>
<dbReference type="GO" id="GO:0000287">
    <property type="term" value="F:magnesium ion binding"/>
    <property type="evidence" value="ECO:0007669"/>
    <property type="project" value="UniProtKB-UniRule"/>
</dbReference>
<feature type="binding site" evidence="2">
    <location>
        <position position="80"/>
    </location>
    <ligand>
        <name>Mg(2+)</name>
        <dbReference type="ChEBI" id="CHEBI:18420"/>
        <label>4</label>
    </ligand>
</feature>
<feature type="binding site" evidence="2">
    <location>
        <position position="59"/>
    </location>
    <ligand>
        <name>substrate</name>
    </ligand>
</feature>
<evidence type="ECO:0000313" key="5">
    <source>
        <dbReference type="EMBL" id="SHH80281.1"/>
    </source>
</evidence>
<dbReference type="Pfam" id="PF02769">
    <property type="entry name" value="AIRS_C"/>
    <property type="match status" value="1"/>
</dbReference>
<reference evidence="5 6" key="1">
    <citation type="submission" date="2016-11" db="EMBL/GenBank/DDBJ databases">
        <authorList>
            <person name="Jaros S."/>
            <person name="Januszkiewicz K."/>
            <person name="Wedrychowicz H."/>
        </authorList>
    </citation>
    <scope>NUCLEOTIDE SEQUENCE [LARGE SCALE GENOMIC DNA]</scope>
    <source>
        <strain evidence="5 6">DSM 16917</strain>
    </source>
</reference>